<dbReference type="FunFam" id="1.10.340.30:FF:000001">
    <property type="entry name" value="Endonuclease III"/>
    <property type="match status" value="1"/>
</dbReference>
<keyword evidence="2" id="KW-0227">DNA damage</keyword>
<dbReference type="GeneID" id="10773028"/>
<evidence type="ECO:0000256" key="4">
    <source>
        <dbReference type="ARBA" id="ARBA00023204"/>
    </source>
</evidence>
<dbReference type="eggNOG" id="arCOG00459">
    <property type="taxonomic scope" value="Archaea"/>
</dbReference>
<reference evidence="11" key="1">
    <citation type="submission" date="2011-05" db="EMBL/GenBank/DDBJ databases">
        <title>Complete sequence of chromosome of Methanothermococcus okinawensis IH1.</title>
        <authorList>
            <consortium name="US DOE Joint Genome Institute"/>
            <person name="Lucas S."/>
            <person name="Han J."/>
            <person name="Lapidus A."/>
            <person name="Cheng J.-F."/>
            <person name="Goodwin L."/>
            <person name="Pitluck S."/>
            <person name="Peters L."/>
            <person name="Mikhailova N."/>
            <person name="Held B."/>
            <person name="Han C."/>
            <person name="Tapia R."/>
            <person name="Land M."/>
            <person name="Hauser L."/>
            <person name="Kyrpides N."/>
            <person name="Ivanova N."/>
            <person name="Pagani I."/>
            <person name="Sieprawska-Lupa M."/>
            <person name="Takai K."/>
            <person name="Miyazaki J."/>
            <person name="Whitman W."/>
            <person name="Woyke T."/>
        </authorList>
    </citation>
    <scope>NUCLEOTIDE SEQUENCE</scope>
    <source>
        <strain evidence="11">IH1</strain>
    </source>
</reference>
<dbReference type="AlphaFoldDB" id="F8AMF3"/>
<dbReference type="GO" id="GO:0003677">
    <property type="term" value="F:DNA binding"/>
    <property type="evidence" value="ECO:0007669"/>
    <property type="project" value="InterPro"/>
</dbReference>
<dbReference type="STRING" id="647113.Metok_0878"/>
<dbReference type="Proteomes" id="UP000009296">
    <property type="component" value="Chromosome"/>
</dbReference>
<dbReference type="PANTHER" id="PTHR43286">
    <property type="entry name" value="ENDONUCLEASE III-LIKE PROTEIN 1"/>
    <property type="match status" value="1"/>
</dbReference>
<evidence type="ECO:0000256" key="6">
    <source>
        <dbReference type="ARBA" id="ARBA00023295"/>
    </source>
</evidence>
<dbReference type="EC" id="3.2.2.29" evidence="8"/>
<dbReference type="GO" id="GO:0006285">
    <property type="term" value="P:base-excision repair, AP site formation"/>
    <property type="evidence" value="ECO:0007669"/>
    <property type="project" value="TreeGrafter"/>
</dbReference>
<dbReference type="CDD" id="cd00056">
    <property type="entry name" value="ENDO3c"/>
    <property type="match status" value="1"/>
</dbReference>
<evidence type="ECO:0000259" key="10">
    <source>
        <dbReference type="SMART" id="SM00478"/>
    </source>
</evidence>
<dbReference type="SMART" id="SM00478">
    <property type="entry name" value="ENDO3c"/>
    <property type="match status" value="1"/>
</dbReference>
<dbReference type="InterPro" id="IPR000305">
    <property type="entry name" value="GIY-YIG_endonuc"/>
</dbReference>
<name>F8AMF3_METOI</name>
<evidence type="ECO:0000256" key="2">
    <source>
        <dbReference type="ARBA" id="ARBA00022763"/>
    </source>
</evidence>
<dbReference type="InterPro" id="IPR002837">
    <property type="entry name" value="DUF123"/>
</dbReference>
<gene>
    <name evidence="11" type="ordered locus">Metok_0878</name>
</gene>
<accession>F8AMF3</accession>
<evidence type="ECO:0000313" key="12">
    <source>
        <dbReference type="Proteomes" id="UP000009296"/>
    </source>
</evidence>
<comment type="similarity">
    <text evidence="1">Belongs to the Nth/MutY family.</text>
</comment>
<keyword evidence="3" id="KW-0378">Hydrolase</keyword>
<dbReference type="HOGENOM" id="CLU_805637_0_0_2"/>
<comment type="catalytic activity">
    <reaction evidence="7">
        <text>Hydrolyzes mismatched double-stranded DNA and polynucleotides, releasing free thymine.</text>
        <dbReference type="EC" id="3.2.2.29"/>
    </reaction>
</comment>
<dbReference type="GO" id="GO:0141016">
    <property type="term" value="F:G/T mismatch-specific thymine-DNA glycosylase activity"/>
    <property type="evidence" value="ECO:0007669"/>
    <property type="project" value="UniProtKB-EC"/>
</dbReference>
<dbReference type="GO" id="GO:0003906">
    <property type="term" value="F:DNA-(apurinic or apyrimidinic site) endonuclease activity"/>
    <property type="evidence" value="ECO:0007669"/>
    <property type="project" value="TreeGrafter"/>
</dbReference>
<evidence type="ECO:0000256" key="3">
    <source>
        <dbReference type="ARBA" id="ARBA00022801"/>
    </source>
</evidence>
<keyword evidence="5 11" id="KW-0456">Lyase</keyword>
<feature type="domain" description="GIY-YIG" evidence="9">
    <location>
        <begin position="299"/>
        <end position="396"/>
    </location>
</feature>
<evidence type="ECO:0000256" key="1">
    <source>
        <dbReference type="ARBA" id="ARBA00008343"/>
    </source>
</evidence>
<dbReference type="Pfam" id="PF00730">
    <property type="entry name" value="HhH-GPD"/>
    <property type="match status" value="1"/>
</dbReference>
<dbReference type="OrthoDB" id="84708at2157"/>
<dbReference type="GO" id="GO:0006289">
    <property type="term" value="P:nucleotide-excision repair"/>
    <property type="evidence" value="ECO:0007669"/>
    <property type="project" value="TreeGrafter"/>
</dbReference>
<dbReference type="GO" id="GO:0016829">
    <property type="term" value="F:lyase activity"/>
    <property type="evidence" value="ECO:0007669"/>
    <property type="project" value="UniProtKB-KW"/>
</dbReference>
<dbReference type="InterPro" id="IPR023170">
    <property type="entry name" value="HhH_base_excis_C"/>
</dbReference>
<dbReference type="CDD" id="cd10441">
    <property type="entry name" value="GIY-YIG_COG1833"/>
    <property type="match status" value="1"/>
</dbReference>
<proteinExistence type="inferred from homology"/>
<dbReference type="Gene3D" id="1.10.340.30">
    <property type="entry name" value="Hypothetical protein, domain 2"/>
    <property type="match status" value="1"/>
</dbReference>
<dbReference type="SMART" id="SM00465">
    <property type="entry name" value="GIYc"/>
    <property type="match status" value="1"/>
</dbReference>
<dbReference type="GO" id="GO:0000703">
    <property type="term" value="F:oxidized pyrimidine nucleobase lesion DNA N-glycosylase activity"/>
    <property type="evidence" value="ECO:0007669"/>
    <property type="project" value="TreeGrafter"/>
</dbReference>
<dbReference type="RefSeq" id="WP_013867036.1">
    <property type="nucleotide sequence ID" value="NC_015636.1"/>
</dbReference>
<organism evidence="11 12">
    <name type="scientific">Methanothermococcus okinawensis (strain DSM 14208 / JCM 11175 / IH1)</name>
    <dbReference type="NCBI Taxonomy" id="647113"/>
    <lineage>
        <taxon>Archaea</taxon>
        <taxon>Methanobacteriati</taxon>
        <taxon>Methanobacteriota</taxon>
        <taxon>Methanomada group</taxon>
        <taxon>Methanococci</taxon>
        <taxon>Methanococcales</taxon>
        <taxon>Methanococcaceae</taxon>
        <taxon>Methanothermococcus</taxon>
    </lineage>
</organism>
<dbReference type="InterPro" id="IPR004036">
    <property type="entry name" value="Endonuclease-III-like_CS2"/>
</dbReference>
<dbReference type="Pfam" id="PF00633">
    <property type="entry name" value="HHH"/>
    <property type="match status" value="1"/>
</dbReference>
<keyword evidence="6" id="KW-0326">Glycosidase</keyword>
<keyword evidence="12" id="KW-1185">Reference proteome</keyword>
<dbReference type="eggNOG" id="arCOG00463">
    <property type="taxonomic scope" value="Archaea"/>
</dbReference>
<dbReference type="InterPro" id="IPR003265">
    <property type="entry name" value="HhH-GPD_domain"/>
</dbReference>
<dbReference type="KEGG" id="mok:Metok_0878"/>
<protein>
    <recommendedName>
        <fullName evidence="8">thymine-DNA glycosylase</fullName>
        <ecNumber evidence="8">3.2.2.29</ecNumber>
    </recommendedName>
</protein>
<evidence type="ECO:0000256" key="5">
    <source>
        <dbReference type="ARBA" id="ARBA00023239"/>
    </source>
</evidence>
<dbReference type="InterPro" id="IPR000445">
    <property type="entry name" value="HhH_motif"/>
</dbReference>
<dbReference type="SUPFAM" id="SSF48150">
    <property type="entry name" value="DNA-glycosylase"/>
    <property type="match status" value="1"/>
</dbReference>
<dbReference type="InterPro" id="IPR011257">
    <property type="entry name" value="DNA_glycosylase"/>
</dbReference>
<evidence type="ECO:0000256" key="8">
    <source>
        <dbReference type="ARBA" id="ARBA00066769"/>
    </source>
</evidence>
<evidence type="ECO:0000313" key="11">
    <source>
        <dbReference type="EMBL" id="AEH06851.1"/>
    </source>
</evidence>
<feature type="domain" description="HhH-GPD" evidence="10">
    <location>
        <begin position="87"/>
        <end position="234"/>
    </location>
</feature>
<dbReference type="PROSITE" id="PS01155">
    <property type="entry name" value="ENDONUCLEASE_III_2"/>
    <property type="match status" value="1"/>
</dbReference>
<dbReference type="Gene3D" id="1.10.1670.10">
    <property type="entry name" value="Helix-hairpin-Helix base-excision DNA repair enzymes (C-terminal)"/>
    <property type="match status" value="1"/>
</dbReference>
<dbReference type="PANTHER" id="PTHR43286:SF1">
    <property type="entry name" value="ENDONUCLEASE III-LIKE PROTEIN 1"/>
    <property type="match status" value="1"/>
</dbReference>
<evidence type="ECO:0000256" key="7">
    <source>
        <dbReference type="ARBA" id="ARBA00052915"/>
    </source>
</evidence>
<sequence length="397" mass="46404">MDNNHNSRYEWNTPKNNLLNCNTDGNINNINKDELGKSAISCTKFNHFLRFLDILHKNLNKDSAVEEISKVGNEEIRAFKVLISTVLSARTKDETTSEVSKRLFKRIKNIDDLVTINQSELEKHIYPVGFYKTKAKHLKELAKIVKNDYNGKIPNRLEDLIKLPGVGRKTANLVITLAFDDYGICVDTHVHRICNRWEYVDTENPNETEAELRKKLPKKYWKIINNLLVVYGREVCSPIPKCDKCFDEIKEICPYYKKLRYFSEILNKYNFRKVSKNNIPNEKGTYILKIKLNNSKNITFGKNKTERFKKGYYFYVGSAMGNSNNLKNRIGRHLRDDKKMHWHIDYLLKHGNIKEIYISNKPVESEVSKDLIKMINFVEGFGSSDCKCKSHLFYLKP</sequence>
<dbReference type="Pfam" id="PF01986">
    <property type="entry name" value="DUF123"/>
    <property type="match status" value="1"/>
</dbReference>
<evidence type="ECO:0000259" key="9">
    <source>
        <dbReference type="SMART" id="SM00465"/>
    </source>
</evidence>
<keyword evidence="4" id="KW-0234">DNA repair</keyword>
<dbReference type="EMBL" id="CP002792">
    <property type="protein sequence ID" value="AEH06851.1"/>
    <property type="molecule type" value="Genomic_DNA"/>
</dbReference>